<evidence type="ECO:0000256" key="1">
    <source>
        <dbReference type="ARBA" id="ARBA00022801"/>
    </source>
</evidence>
<reference evidence="2" key="1">
    <citation type="submission" date="2022-06" db="EMBL/GenBank/DDBJ databases">
        <title>Alkalicoccobacillus porphyridii sp. nov., isolated from a marine red alga, Porphyridium purpureum and reclassification of Shouchella plakortidis and Shouchella gibsonii as Alkalicoccobacillus plakortidis comb. nov. and Alkalicoccobacillus gibsonii comb. nov.</title>
        <authorList>
            <person name="Kim K.H."/>
            <person name="Lee J.K."/>
            <person name="Han D.M."/>
            <person name="Baek J.H."/>
            <person name="Jeon C.O."/>
        </authorList>
    </citation>
    <scope>NUCLEOTIDE SEQUENCE</scope>
    <source>
        <strain evidence="2">DSM 19153</strain>
    </source>
</reference>
<sequence>MNTLLTNVRIATMDDSFSIIESGYVLIKGSIFSKVESGEPSEEIRNQADRIRDMEGKWVLPGLYNTHGHAAMTLMRGYEDDLPLDRLVKGKNMAI</sequence>
<dbReference type="Gene3D" id="2.30.40.10">
    <property type="entry name" value="Urease, subunit C, domain 1"/>
    <property type="match status" value="1"/>
</dbReference>
<dbReference type="RefSeq" id="WP_251603936.1">
    <property type="nucleotide sequence ID" value="NZ_JAMQJY010000001.1"/>
</dbReference>
<dbReference type="PANTHER" id="PTHR43794:SF11">
    <property type="entry name" value="AMIDOHYDROLASE-RELATED DOMAIN-CONTAINING PROTEIN"/>
    <property type="match status" value="1"/>
</dbReference>
<evidence type="ECO:0008006" key="4">
    <source>
        <dbReference type="Google" id="ProtNLM"/>
    </source>
</evidence>
<dbReference type="Gene3D" id="3.20.20.140">
    <property type="entry name" value="Metal-dependent hydrolases"/>
    <property type="match status" value="1"/>
</dbReference>
<proteinExistence type="predicted"/>
<name>A0ABT0XES1_9BACI</name>
<accession>A0ABT0XES1</accession>
<keyword evidence="1" id="KW-0378">Hydrolase</keyword>
<evidence type="ECO:0000313" key="2">
    <source>
        <dbReference type="EMBL" id="MCM2674364.1"/>
    </source>
</evidence>
<dbReference type="Proteomes" id="UP001203665">
    <property type="component" value="Unassembled WGS sequence"/>
</dbReference>
<dbReference type="EMBL" id="JAMQJY010000001">
    <property type="protein sequence ID" value="MCM2674364.1"/>
    <property type="molecule type" value="Genomic_DNA"/>
</dbReference>
<keyword evidence="3" id="KW-1185">Reference proteome</keyword>
<dbReference type="InterPro" id="IPR050287">
    <property type="entry name" value="MTA/SAH_deaminase"/>
</dbReference>
<dbReference type="SUPFAM" id="SSF51338">
    <property type="entry name" value="Composite domain of metallo-dependent hydrolases"/>
    <property type="match status" value="1"/>
</dbReference>
<dbReference type="InterPro" id="IPR011059">
    <property type="entry name" value="Metal-dep_hydrolase_composite"/>
</dbReference>
<comment type="caution">
    <text evidence="2">The sequence shown here is derived from an EMBL/GenBank/DDBJ whole genome shotgun (WGS) entry which is preliminary data.</text>
</comment>
<protein>
    <recommendedName>
        <fullName evidence="4">Amidohydrolase family protein</fullName>
    </recommendedName>
</protein>
<evidence type="ECO:0000313" key="3">
    <source>
        <dbReference type="Proteomes" id="UP001203665"/>
    </source>
</evidence>
<organism evidence="2 3">
    <name type="scientific">Alkalicoccobacillus plakortidis</name>
    <dbReference type="NCBI Taxonomy" id="444060"/>
    <lineage>
        <taxon>Bacteria</taxon>
        <taxon>Bacillati</taxon>
        <taxon>Bacillota</taxon>
        <taxon>Bacilli</taxon>
        <taxon>Bacillales</taxon>
        <taxon>Bacillaceae</taxon>
        <taxon>Alkalicoccobacillus</taxon>
    </lineage>
</organism>
<dbReference type="PANTHER" id="PTHR43794">
    <property type="entry name" value="AMINOHYDROLASE SSNA-RELATED"/>
    <property type="match status" value="1"/>
</dbReference>
<gene>
    <name evidence="2" type="ORF">NDM98_01770</name>
</gene>